<dbReference type="Proteomes" id="UP000031338">
    <property type="component" value="Unassembled WGS sequence"/>
</dbReference>
<feature type="domain" description="EthD" evidence="1">
    <location>
        <begin position="134"/>
        <end position="224"/>
    </location>
</feature>
<proteinExistence type="predicted"/>
<protein>
    <recommendedName>
        <fullName evidence="1">EthD domain-containing protein</fullName>
    </recommendedName>
</protein>
<dbReference type="Pfam" id="PF07110">
    <property type="entry name" value="EthD"/>
    <property type="match status" value="1"/>
</dbReference>
<dbReference type="GO" id="GO:0016491">
    <property type="term" value="F:oxidoreductase activity"/>
    <property type="evidence" value="ECO:0007669"/>
    <property type="project" value="InterPro"/>
</dbReference>
<dbReference type="PATRIC" id="fig|48936.3.peg.2271"/>
<reference evidence="2 3" key="1">
    <citation type="submission" date="2014-10" db="EMBL/GenBank/DDBJ databases">
        <title>Draft genome sequence of Novosphingobium subterraneum DSM 12447.</title>
        <authorList>
            <person name="Gan H.M."/>
            <person name="Gan H.Y."/>
            <person name="Savka M.A."/>
        </authorList>
    </citation>
    <scope>NUCLEOTIDE SEQUENCE [LARGE SCALE GENOMIC DNA]</scope>
    <source>
        <strain evidence="2 3">DSM 12447</strain>
    </source>
</reference>
<dbReference type="AlphaFoldDB" id="A0A0B9A9G4"/>
<organism evidence="2 3">
    <name type="scientific">Novosphingobium subterraneum</name>
    <dbReference type="NCBI Taxonomy" id="48936"/>
    <lineage>
        <taxon>Bacteria</taxon>
        <taxon>Pseudomonadati</taxon>
        <taxon>Pseudomonadota</taxon>
        <taxon>Alphaproteobacteria</taxon>
        <taxon>Sphingomonadales</taxon>
        <taxon>Sphingomonadaceae</taxon>
        <taxon>Novosphingobium</taxon>
    </lineage>
</organism>
<gene>
    <name evidence="2" type="ORF">NJ75_02261</name>
</gene>
<evidence type="ECO:0000313" key="3">
    <source>
        <dbReference type="Proteomes" id="UP000031338"/>
    </source>
</evidence>
<dbReference type="STRING" id="48936.NJ75_02261"/>
<sequence>MEKVIAALWAPPHQSREDFGAALLGTLPQALVAAGASRVRLNLRDATVAPGEALVQQWQAPQQAAVVQFWMPSANARFRTEVDAALAAHSAWFAAWLVCESEIIPNTAHPCSANVSPGKHRTWGWSQASFITFRPDITREEAVAHWHSHHTRVAIEAQSNFEYVQNLIVRPLTEGAPAYSAFVEECFPLEALEQPEVFFDAVGNPEKFKANLDAMMASCHAFIDFTRNDIIPTSQFDFAHLG</sequence>
<keyword evidence="3" id="KW-1185">Reference proteome</keyword>
<dbReference type="EMBL" id="JRVC01000010">
    <property type="protein sequence ID" value="KHS46000.1"/>
    <property type="molecule type" value="Genomic_DNA"/>
</dbReference>
<evidence type="ECO:0000259" key="1">
    <source>
        <dbReference type="Pfam" id="PF07110"/>
    </source>
</evidence>
<dbReference type="RefSeq" id="WP_039334476.1">
    <property type="nucleotide sequence ID" value="NZ_JRVC01000010.1"/>
</dbReference>
<evidence type="ECO:0000313" key="2">
    <source>
        <dbReference type="EMBL" id="KHS46000.1"/>
    </source>
</evidence>
<dbReference type="InterPro" id="IPR009799">
    <property type="entry name" value="EthD_dom"/>
</dbReference>
<comment type="caution">
    <text evidence="2">The sequence shown here is derived from an EMBL/GenBank/DDBJ whole genome shotgun (WGS) entry which is preliminary data.</text>
</comment>
<name>A0A0B9A9G4_9SPHN</name>
<accession>A0A0B9A9G4</accession>